<dbReference type="RefSeq" id="WP_275472098.1">
    <property type="nucleotide sequence ID" value="NZ_JAPDSH010000007.1"/>
</dbReference>
<comment type="caution">
    <text evidence="1">The sequence shown here is derived from an EMBL/GenBank/DDBJ whole genome shotgun (WGS) entry which is preliminary data.</text>
</comment>
<gene>
    <name evidence="1" type="ORF">OL233_09605</name>
</gene>
<organism evidence="1 2">
    <name type="scientific">Vagococcus proximus</name>
    <dbReference type="NCBI Taxonomy" id="2991417"/>
    <lineage>
        <taxon>Bacteria</taxon>
        <taxon>Bacillati</taxon>
        <taxon>Bacillota</taxon>
        <taxon>Bacilli</taxon>
        <taxon>Lactobacillales</taxon>
        <taxon>Enterococcaceae</taxon>
        <taxon>Vagococcus</taxon>
    </lineage>
</organism>
<evidence type="ECO:0000313" key="2">
    <source>
        <dbReference type="Proteomes" id="UP001147148"/>
    </source>
</evidence>
<evidence type="ECO:0008006" key="3">
    <source>
        <dbReference type="Google" id="ProtNLM"/>
    </source>
</evidence>
<evidence type="ECO:0000313" key="1">
    <source>
        <dbReference type="EMBL" id="MDF0480537.1"/>
    </source>
</evidence>
<sequence length="122" mass="13881">MSCQLVAGTVILNTEDGNKKFLVKKESQTFDFVTTEMNEEITSLATILQELKLNALLDVNLIDLVELTNITIDDKKMPLFVFEMSEKHESHAETIQDDFAWESPKVMRDVLARFNISGVPLF</sequence>
<keyword evidence="2" id="KW-1185">Reference proteome</keyword>
<proteinExistence type="predicted"/>
<dbReference type="EMBL" id="JAPDSH010000007">
    <property type="protein sequence ID" value="MDF0480537.1"/>
    <property type="molecule type" value="Genomic_DNA"/>
</dbReference>
<name>A0ABT5X3P9_9ENTE</name>
<protein>
    <recommendedName>
        <fullName evidence="3">Nudix hydrolase domain-containing protein</fullName>
    </recommendedName>
</protein>
<dbReference type="Proteomes" id="UP001147148">
    <property type="component" value="Unassembled WGS sequence"/>
</dbReference>
<accession>A0ABT5X3P9</accession>
<reference evidence="1" key="1">
    <citation type="submission" date="2022-10" db="EMBL/GenBank/DDBJ databases">
        <title>Vagococcus sp. isolated from poultry meat.</title>
        <authorList>
            <person name="Johansson P."/>
            <person name="Bjorkroth J."/>
        </authorList>
    </citation>
    <scope>NUCLEOTIDE SEQUENCE</scope>
    <source>
        <strain evidence="1">PNs007</strain>
    </source>
</reference>